<name>A0AA47N6U7_MERPO</name>
<reference evidence="7" key="1">
    <citation type="journal article" date="2023" name="Front. Mar. Sci.">
        <title>A new Merluccius polli reference genome to investigate the effects of global change in West African waters.</title>
        <authorList>
            <person name="Mateo J.L."/>
            <person name="Blanco-Fernandez C."/>
            <person name="Garcia-Vazquez E."/>
            <person name="Machado-Schiaffino G."/>
        </authorList>
    </citation>
    <scope>NUCLEOTIDE SEQUENCE</scope>
    <source>
        <strain evidence="7">C29</strain>
        <tissue evidence="7">Fin</tissue>
    </source>
</reference>
<evidence type="ECO:0000256" key="5">
    <source>
        <dbReference type="PIRSR" id="PIRSR600898-1"/>
    </source>
</evidence>
<comment type="similarity">
    <text evidence="1">Belongs to the indoleamine 2,3-dioxygenase family.</text>
</comment>
<evidence type="ECO:0000313" key="7">
    <source>
        <dbReference type="EMBL" id="KAK0153477.1"/>
    </source>
</evidence>
<dbReference type="InterPro" id="IPR000898">
    <property type="entry name" value="Indolamine_dOase"/>
</dbReference>
<dbReference type="GO" id="GO:0046872">
    <property type="term" value="F:metal ion binding"/>
    <property type="evidence" value="ECO:0007669"/>
    <property type="project" value="UniProtKB-KW"/>
</dbReference>
<dbReference type="GO" id="GO:0004833">
    <property type="term" value="F:L-tryptophan 2,3-dioxygenase activity"/>
    <property type="evidence" value="ECO:0007669"/>
    <property type="project" value="TreeGrafter"/>
</dbReference>
<keyword evidence="5" id="KW-0349">Heme</keyword>
<dbReference type="AlphaFoldDB" id="A0AA47N6U7"/>
<dbReference type="PANTHER" id="PTHR28657:SF2">
    <property type="entry name" value="INDOLEAMINE 2,3-DIOXYGENASE 1"/>
    <property type="match status" value="1"/>
</dbReference>
<dbReference type="Pfam" id="PF01231">
    <property type="entry name" value="IDO"/>
    <property type="match status" value="1"/>
</dbReference>
<dbReference type="SUPFAM" id="SSF140959">
    <property type="entry name" value="Indolic compounds 2,3-dioxygenase-like"/>
    <property type="match status" value="1"/>
</dbReference>
<keyword evidence="2 5" id="KW-0479">Metal-binding</keyword>
<dbReference type="GO" id="GO:0034354">
    <property type="term" value="P:'de novo' NAD+ biosynthetic process from L-tryptophan"/>
    <property type="evidence" value="ECO:0007669"/>
    <property type="project" value="TreeGrafter"/>
</dbReference>
<dbReference type="GO" id="GO:0033754">
    <property type="term" value="F:indoleamine 2,3-dioxygenase activity"/>
    <property type="evidence" value="ECO:0007669"/>
    <property type="project" value="TreeGrafter"/>
</dbReference>
<dbReference type="Proteomes" id="UP001174136">
    <property type="component" value="Unassembled WGS sequence"/>
</dbReference>
<keyword evidence="4" id="KW-0823">Tryptophan catabolism</keyword>
<keyword evidence="3 5" id="KW-0408">Iron</keyword>
<dbReference type="GO" id="GO:0020037">
    <property type="term" value="F:heme binding"/>
    <property type="evidence" value="ECO:0007669"/>
    <property type="project" value="InterPro"/>
</dbReference>
<dbReference type="GO" id="GO:0019441">
    <property type="term" value="P:L-tryptophan catabolic process to kynurenine"/>
    <property type="evidence" value="ECO:0007669"/>
    <property type="project" value="InterPro"/>
</dbReference>
<organism evidence="7 8">
    <name type="scientific">Merluccius polli</name>
    <name type="common">Benguela hake</name>
    <name type="synonym">Merluccius cadenati</name>
    <dbReference type="NCBI Taxonomy" id="89951"/>
    <lineage>
        <taxon>Eukaryota</taxon>
        <taxon>Metazoa</taxon>
        <taxon>Chordata</taxon>
        <taxon>Craniata</taxon>
        <taxon>Vertebrata</taxon>
        <taxon>Euteleostomi</taxon>
        <taxon>Actinopterygii</taxon>
        <taxon>Neopterygii</taxon>
        <taxon>Teleostei</taxon>
        <taxon>Neoteleostei</taxon>
        <taxon>Acanthomorphata</taxon>
        <taxon>Zeiogadaria</taxon>
        <taxon>Gadariae</taxon>
        <taxon>Gadiformes</taxon>
        <taxon>Gadoidei</taxon>
        <taxon>Merlucciidae</taxon>
        <taxon>Merluccius</taxon>
    </lineage>
</organism>
<dbReference type="EMBL" id="JAOPHQ010000767">
    <property type="protein sequence ID" value="KAK0153477.1"/>
    <property type="molecule type" value="Genomic_DNA"/>
</dbReference>
<keyword evidence="8" id="KW-1185">Reference proteome</keyword>
<feature type="binding site" description="proximal binding residue" evidence="5">
    <location>
        <position position="282"/>
    </location>
    <ligand>
        <name>heme b</name>
        <dbReference type="ChEBI" id="CHEBI:60344"/>
    </ligand>
    <ligandPart>
        <name>Fe</name>
        <dbReference type="ChEBI" id="CHEBI:18248"/>
    </ligandPart>
</feature>
<dbReference type="GO" id="GO:0005737">
    <property type="term" value="C:cytoplasm"/>
    <property type="evidence" value="ECO:0007669"/>
    <property type="project" value="TreeGrafter"/>
</dbReference>
<evidence type="ECO:0000256" key="1">
    <source>
        <dbReference type="ARBA" id="ARBA00007119"/>
    </source>
</evidence>
<evidence type="ECO:0000256" key="2">
    <source>
        <dbReference type="ARBA" id="ARBA00022723"/>
    </source>
</evidence>
<feature type="region of interest" description="Disordered" evidence="6">
    <location>
        <begin position="342"/>
        <end position="362"/>
    </location>
</feature>
<sequence length="362" mass="39380">MFEPSTFQMPMLNPYLLRSYGELRLAHLALGFITMGYVWQEEDNPAQRLPKALAVPFSLVSRQLSLPSILTYADCVLANWTLRDRAGNMETIFNFPGDESCQGFLLVSMVVEKAAASGLKGILAMRHAMEACDVTRILKGLAEITGSLQQMKEDFQLMHAHVNQNDFYGTLRIFFTGWRDNPLLPDGLVYDGVAAEPMFLSGCSAAQSSAMQCFDAVLGVQHEEPSAAFLRRMRLYMPPAHRQLIETLCASPPLRALVVSSPALHRPYDLCVSALEALRSFHLRIVTKFIIVPGAQKRAGAGRCPLGGVGLDPTGTGGSNAMVFLKSTRDATHRALLSSSSSSLLSSSSSSLLSSSSSSLLD</sequence>
<accession>A0AA47N6U7</accession>
<evidence type="ECO:0000256" key="3">
    <source>
        <dbReference type="ARBA" id="ARBA00023004"/>
    </source>
</evidence>
<dbReference type="Gene3D" id="1.20.58.480">
    <property type="match status" value="1"/>
</dbReference>
<gene>
    <name evidence="7" type="primary">Ido2_0</name>
    <name evidence="7" type="ORF">N1851_004834</name>
</gene>
<evidence type="ECO:0000313" key="8">
    <source>
        <dbReference type="Proteomes" id="UP001174136"/>
    </source>
</evidence>
<proteinExistence type="inferred from homology"/>
<dbReference type="PANTHER" id="PTHR28657">
    <property type="entry name" value="INDOLEAMINE 2,3-DIOXYGENASE"/>
    <property type="match status" value="1"/>
</dbReference>
<comment type="caution">
    <text evidence="7">The sequence shown here is derived from an EMBL/GenBank/DDBJ whole genome shotgun (WGS) entry which is preliminary data.</text>
</comment>
<evidence type="ECO:0000256" key="4">
    <source>
        <dbReference type="ARBA" id="ARBA00023079"/>
    </source>
</evidence>
<protein>
    <submittedName>
        <fullName evidence="7">Indoleamine 2,3-dioxygenase 2</fullName>
    </submittedName>
</protein>
<dbReference type="InterPro" id="IPR037217">
    <property type="entry name" value="Trp/Indoleamine_2_3_dOase-like"/>
</dbReference>
<evidence type="ECO:0000256" key="6">
    <source>
        <dbReference type="SAM" id="MobiDB-lite"/>
    </source>
</evidence>